<keyword evidence="2" id="KW-1185">Reference proteome</keyword>
<proteinExistence type="predicted"/>
<name>A0A1I4TZV7_9FLAO</name>
<dbReference type="Proteomes" id="UP000199149">
    <property type="component" value="Unassembled WGS sequence"/>
</dbReference>
<dbReference type="AlphaFoldDB" id="A0A1I4TZV7"/>
<dbReference type="RefSeq" id="WP_092906489.1">
    <property type="nucleotide sequence ID" value="NZ_FOUZ01000003.1"/>
</dbReference>
<gene>
    <name evidence="1" type="ORF">SAMN05421738_1032</name>
</gene>
<organism evidence="1 2">
    <name type="scientific">Algoriella xinjiangensis</name>
    <dbReference type="NCBI Taxonomy" id="684065"/>
    <lineage>
        <taxon>Bacteria</taxon>
        <taxon>Pseudomonadati</taxon>
        <taxon>Bacteroidota</taxon>
        <taxon>Flavobacteriia</taxon>
        <taxon>Flavobacteriales</taxon>
        <taxon>Weeksellaceae</taxon>
        <taxon>Algoriella</taxon>
    </lineage>
</organism>
<dbReference type="OrthoDB" id="631303at2"/>
<evidence type="ECO:0000313" key="2">
    <source>
        <dbReference type="Proteomes" id="UP000199149"/>
    </source>
</evidence>
<accession>A0A1I4TZV7</accession>
<sequence length="461" mass="54955">MKKIFLPNKIDIEKIIIASNNQFLNSITGKLEKYDFDIKKLRIESIYYILYLIFYSTIHRLNVKNQEEKNKYVNTNQFIFNDVYIDLPSTLLQSIDRDYHKIMKFLTNQHLNYDNLLFRNEYKNGKSFSYSMNYTYINSGYKIIDLTRLSIINNIKKNCTISIKGKIIDKKLKKLKNDFLTKFDINFDKLSNKLMSQNIISEYSSLISLFDYHNGRRWMSLNDKTDGRLHTNFTNLSSQYRKLITNKSGENLAELDISSCIPYLFIISLMYNTKLKNLIIENDNLVLYQVIFEDIINYYTKNEITESLIKELKQIYVDILDNNFYKRFTTGSDLQKSDILSLFFCEIGTKQKVEQKLKELYPHIHYILNQLKNNQTWIKKYGYPPYENCNKVLAHYLFHIEASIMLFKLIDNIKKYNKNIEIITIHDCVMISNKYLDEVKLIMENTFKEHISFPPKLKVKI</sequence>
<dbReference type="EMBL" id="FOUZ01000003">
    <property type="protein sequence ID" value="SFM82296.1"/>
    <property type="molecule type" value="Genomic_DNA"/>
</dbReference>
<dbReference type="STRING" id="684065.SAMN05421738_1032"/>
<protein>
    <recommendedName>
        <fullName evidence="3">DNA-directed RNA polymerase</fullName>
    </recommendedName>
</protein>
<evidence type="ECO:0008006" key="3">
    <source>
        <dbReference type="Google" id="ProtNLM"/>
    </source>
</evidence>
<evidence type="ECO:0000313" key="1">
    <source>
        <dbReference type="EMBL" id="SFM82296.1"/>
    </source>
</evidence>
<reference evidence="2" key="1">
    <citation type="submission" date="2016-10" db="EMBL/GenBank/DDBJ databases">
        <authorList>
            <person name="Varghese N."/>
            <person name="Submissions S."/>
        </authorList>
    </citation>
    <scope>NUCLEOTIDE SEQUENCE [LARGE SCALE GENOMIC DNA]</scope>
    <source>
        <strain evidence="2">XJ109</strain>
    </source>
</reference>